<protein>
    <submittedName>
        <fullName evidence="5">Asparagine synthase-domain-containing protein</fullName>
    </submittedName>
</protein>
<dbReference type="InterPro" id="IPR001962">
    <property type="entry name" value="Asn_synthase"/>
</dbReference>
<evidence type="ECO:0000256" key="1">
    <source>
        <dbReference type="ARBA" id="ARBA00022605"/>
    </source>
</evidence>
<evidence type="ECO:0000313" key="6">
    <source>
        <dbReference type="Proteomes" id="UP001286456"/>
    </source>
</evidence>
<keyword evidence="6" id="KW-1185">Reference proteome</keyword>
<evidence type="ECO:0000256" key="3">
    <source>
        <dbReference type="ARBA" id="ARBA00022962"/>
    </source>
</evidence>
<dbReference type="PANTHER" id="PTHR45937:SF1">
    <property type="entry name" value="ASPARAGINE SYNTHETASE DOMAIN-CONTAINING PROTEIN 1"/>
    <property type="match status" value="1"/>
</dbReference>
<reference evidence="5" key="2">
    <citation type="submission" date="2023-06" db="EMBL/GenBank/DDBJ databases">
        <authorList>
            <consortium name="Lawrence Berkeley National Laboratory"/>
            <person name="Haridas S."/>
            <person name="Hensen N."/>
            <person name="Bonometti L."/>
            <person name="Westerberg I."/>
            <person name="Brannstrom I.O."/>
            <person name="Guillou S."/>
            <person name="Cros-Aarteil S."/>
            <person name="Calhoun S."/>
            <person name="Kuo A."/>
            <person name="Mondo S."/>
            <person name="Pangilinan J."/>
            <person name="Riley R."/>
            <person name="Labutti K."/>
            <person name="Andreopoulos B."/>
            <person name="Lipzen A."/>
            <person name="Chen C."/>
            <person name="Yanf M."/>
            <person name="Daum C."/>
            <person name="Ng V."/>
            <person name="Clum A."/>
            <person name="Steindorff A."/>
            <person name="Ohm R."/>
            <person name="Martin F."/>
            <person name="Silar P."/>
            <person name="Natvig D."/>
            <person name="Lalanne C."/>
            <person name="Gautier V."/>
            <person name="Ament-Velasquez S.L."/>
            <person name="Kruys A."/>
            <person name="Hutchinson M.I."/>
            <person name="Powell A.J."/>
            <person name="Barry K."/>
            <person name="Miller A.N."/>
            <person name="Grigoriev I.V."/>
            <person name="Debuchy R."/>
            <person name="Gladieux P."/>
            <person name="Thoren M.H."/>
            <person name="Johannesson H."/>
        </authorList>
    </citation>
    <scope>NUCLEOTIDE SEQUENCE</scope>
    <source>
        <strain evidence="5">SMH4131-1</strain>
    </source>
</reference>
<reference evidence="5" key="1">
    <citation type="journal article" date="2023" name="Mol. Phylogenet. Evol.">
        <title>Genome-scale phylogeny and comparative genomics of the fungal order Sordariales.</title>
        <authorList>
            <person name="Hensen N."/>
            <person name="Bonometti L."/>
            <person name="Westerberg I."/>
            <person name="Brannstrom I.O."/>
            <person name="Guillou S."/>
            <person name="Cros-Aarteil S."/>
            <person name="Calhoun S."/>
            <person name="Haridas S."/>
            <person name="Kuo A."/>
            <person name="Mondo S."/>
            <person name="Pangilinan J."/>
            <person name="Riley R."/>
            <person name="LaButti K."/>
            <person name="Andreopoulos B."/>
            <person name="Lipzen A."/>
            <person name="Chen C."/>
            <person name="Yan M."/>
            <person name="Daum C."/>
            <person name="Ng V."/>
            <person name="Clum A."/>
            <person name="Steindorff A."/>
            <person name="Ohm R.A."/>
            <person name="Martin F."/>
            <person name="Silar P."/>
            <person name="Natvig D.O."/>
            <person name="Lalanne C."/>
            <person name="Gautier V."/>
            <person name="Ament-Velasquez S.L."/>
            <person name="Kruys A."/>
            <person name="Hutchinson M.I."/>
            <person name="Powell A.J."/>
            <person name="Barry K."/>
            <person name="Miller A.N."/>
            <person name="Grigoriev I.V."/>
            <person name="Debuchy R."/>
            <person name="Gladieux P."/>
            <person name="Hiltunen Thoren M."/>
            <person name="Johannesson H."/>
        </authorList>
    </citation>
    <scope>NUCLEOTIDE SEQUENCE</scope>
    <source>
        <strain evidence="5">SMH4131-1</strain>
    </source>
</reference>
<keyword evidence="3" id="KW-0315">Glutamine amidotransferase</keyword>
<dbReference type="GO" id="GO:0006529">
    <property type="term" value="P:asparagine biosynthetic process"/>
    <property type="evidence" value="ECO:0007669"/>
    <property type="project" value="UniProtKB-KW"/>
</dbReference>
<keyword evidence="1" id="KW-0028">Amino-acid biosynthesis</keyword>
<feature type="domain" description="Glutamine amidotransferase type-2" evidence="4">
    <location>
        <begin position="2"/>
        <end position="200"/>
    </location>
</feature>
<proteinExistence type="predicted"/>
<dbReference type="Gene3D" id="3.40.50.620">
    <property type="entry name" value="HUPs"/>
    <property type="match status" value="1"/>
</dbReference>
<organism evidence="5 6">
    <name type="scientific">Cercophora scortea</name>
    <dbReference type="NCBI Taxonomy" id="314031"/>
    <lineage>
        <taxon>Eukaryota</taxon>
        <taxon>Fungi</taxon>
        <taxon>Dikarya</taxon>
        <taxon>Ascomycota</taxon>
        <taxon>Pezizomycotina</taxon>
        <taxon>Sordariomycetes</taxon>
        <taxon>Sordariomycetidae</taxon>
        <taxon>Sordariales</taxon>
        <taxon>Lasiosphaeriaceae</taxon>
        <taxon>Cercophora</taxon>
    </lineage>
</organism>
<evidence type="ECO:0000256" key="2">
    <source>
        <dbReference type="ARBA" id="ARBA00022888"/>
    </source>
</evidence>
<dbReference type="EMBL" id="JAUEPO010000004">
    <property type="protein sequence ID" value="KAK3323702.1"/>
    <property type="molecule type" value="Genomic_DNA"/>
</dbReference>
<dbReference type="CDD" id="cd01991">
    <property type="entry name" value="Asn_synthase_B_C"/>
    <property type="match status" value="1"/>
</dbReference>
<keyword evidence="2" id="KW-0061">Asparagine biosynthesis</keyword>
<evidence type="ECO:0000259" key="4">
    <source>
        <dbReference type="PROSITE" id="PS51278"/>
    </source>
</evidence>
<gene>
    <name evidence="5" type="ORF">B0T19DRAFT_443180</name>
</gene>
<comment type="caution">
    <text evidence="5">The sequence shown here is derived from an EMBL/GenBank/DDBJ whole genome shotgun (WGS) entry which is preliminary data.</text>
</comment>
<dbReference type="SUPFAM" id="SSF52402">
    <property type="entry name" value="Adenine nucleotide alpha hydrolases-like"/>
    <property type="match status" value="1"/>
</dbReference>
<name>A0AAE0M8X8_9PEZI</name>
<dbReference type="GO" id="GO:0004066">
    <property type="term" value="F:asparagine synthase (glutamine-hydrolyzing) activity"/>
    <property type="evidence" value="ECO:0007669"/>
    <property type="project" value="InterPro"/>
</dbReference>
<dbReference type="Gene3D" id="3.60.20.10">
    <property type="entry name" value="Glutamine Phosphoribosylpyrophosphate, subunit 1, domain 1"/>
    <property type="match status" value="1"/>
</dbReference>
<dbReference type="InterPro" id="IPR017932">
    <property type="entry name" value="GATase_2_dom"/>
</dbReference>
<sequence length="565" mass="61387">MCGIHAVLSATAHDASPEVQHCLSNRGPDYLGHVERRVGDSPWTLSFTSTVLALRGDHVARQPLADPDTGSVLCWNGEAWHIGGCRLEGNDGEAILGLLVKASASSSLPAAKNGGDDAILGVFRAVEGPFAFVYYDQPAERLYFARDRLGRRSLMIARDVASDAVILSSIAEACDPGWKEVEADGIYVLDLEQTRSGGTSEEAMHALPVRHDWIAGGEADFVSSIGVFNKSLPSITSPLALGSPSVGMLRQQLVDSLSLRVLGVPRPPSADTTGNTRVAVLFSGGLDCTVLARLTHELLDPDQAIDLLNVAFENPRVVAQLKKDGHGELTDFYEACPDRMTGRKSHAELQRVCPGRTLRFVAVNVPYSETLAHRQQVISLIYPHNTEMDLSIGYALYFAARGQGFCSDSPSMESQQVPYTSPARVLLSGLGADELFGGYSRHPSAFFRAGYAGLVDELLLDVGRLGKRNLGRDDRAMSHWGKEVRFPYLDERLVRWAIETPAWEKCDFENGEEATGVEAGKRVLRLLALELGMENVAKEKKRAIQFGARTAKMESGRVKGTTPIS</sequence>
<evidence type="ECO:0000313" key="5">
    <source>
        <dbReference type="EMBL" id="KAK3323702.1"/>
    </source>
</evidence>
<dbReference type="CDD" id="cd03766">
    <property type="entry name" value="Gn_AT_II_novel"/>
    <property type="match status" value="1"/>
</dbReference>
<dbReference type="PANTHER" id="PTHR45937">
    <property type="entry name" value="ASPARAGINE SYNTHETASE DOMAIN-CONTAINING PROTEIN 1"/>
    <property type="match status" value="1"/>
</dbReference>
<dbReference type="InterPro" id="IPR014729">
    <property type="entry name" value="Rossmann-like_a/b/a_fold"/>
</dbReference>
<dbReference type="Proteomes" id="UP001286456">
    <property type="component" value="Unassembled WGS sequence"/>
</dbReference>
<accession>A0AAE0M8X8</accession>
<dbReference type="InterPro" id="IPR051857">
    <property type="entry name" value="Asn_synthetase_domain"/>
</dbReference>
<dbReference type="PROSITE" id="PS51278">
    <property type="entry name" value="GATASE_TYPE_2"/>
    <property type="match status" value="1"/>
</dbReference>
<dbReference type="Pfam" id="PF00733">
    <property type="entry name" value="Asn_synthase"/>
    <property type="match status" value="2"/>
</dbReference>
<dbReference type="AlphaFoldDB" id="A0AAE0M8X8"/>
<dbReference type="InterPro" id="IPR029055">
    <property type="entry name" value="Ntn_hydrolases_N"/>
</dbReference>
<dbReference type="SUPFAM" id="SSF56235">
    <property type="entry name" value="N-terminal nucleophile aminohydrolases (Ntn hydrolases)"/>
    <property type="match status" value="1"/>
</dbReference>
<dbReference type="Pfam" id="PF13537">
    <property type="entry name" value="GATase_7"/>
    <property type="match status" value="1"/>
</dbReference>